<feature type="binding site" evidence="7">
    <location>
        <begin position="150"/>
        <end position="151"/>
    </location>
    <ligand>
        <name>GTP</name>
        <dbReference type="ChEBI" id="CHEBI:37565"/>
    </ligand>
</feature>
<dbReference type="InterPro" id="IPR050185">
    <property type="entry name" value="Ub_carboxyl-term_hydrolase"/>
</dbReference>
<dbReference type="FunFam" id="1.10.400.10:FF:000001">
    <property type="entry name" value="Guanine nucleotide-binding protein G(I) subunit alpha"/>
    <property type="match status" value="1"/>
</dbReference>
<dbReference type="Pfam" id="PF00078">
    <property type="entry name" value="RVT_1"/>
    <property type="match status" value="1"/>
</dbReference>
<dbReference type="GO" id="GO:0016579">
    <property type="term" value="P:protein deubiquitination"/>
    <property type="evidence" value="ECO:0007669"/>
    <property type="project" value="InterPro"/>
</dbReference>
<evidence type="ECO:0000259" key="9">
    <source>
        <dbReference type="PROSITE" id="PS50235"/>
    </source>
</evidence>
<dbReference type="PROSITE" id="PS51882">
    <property type="entry name" value="G_ALPHA"/>
    <property type="match status" value="1"/>
</dbReference>
<dbReference type="Gene3D" id="3.40.50.300">
    <property type="entry name" value="P-loop containing nucleotide triphosphate hydrolases"/>
    <property type="match status" value="1"/>
</dbReference>
<dbReference type="PRINTS" id="PR00318">
    <property type="entry name" value="GPROTEINA"/>
</dbReference>
<dbReference type="GO" id="GO:0019991">
    <property type="term" value="P:septate junction assembly"/>
    <property type="evidence" value="ECO:0007669"/>
    <property type="project" value="UniProtKB-ARBA"/>
</dbReference>
<dbReference type="Gene3D" id="3.90.70.10">
    <property type="entry name" value="Cysteine proteinases"/>
    <property type="match status" value="1"/>
</dbReference>
<dbReference type="InterPro" id="IPR001394">
    <property type="entry name" value="Peptidase_C19_UCH"/>
</dbReference>
<sequence>MGCTISTMDKEAAAISRKIDKDLRMAGEQAAREVKLLLLGAGESGKSTIVKQMKIIHESGYSREECEQYRPVVFSNTIQSLMAIIRAMGHLRIEFADSMRKDDARQFFTLASATDEGVMTPELAHIMRRLWADGGVQACFLRSREYQLNDSAAYYLNALDRISKSNYVPTQQDVLRTRVKTTGIVETKFSFKGLNFNDTFVDPSAEVIAALRLKHPLAPLDQSLPPPPAASDPPPLTVTEEQVRAAIFSMPPGSSAGLDGIRPLHLRQLLSRETAESGRRLLSSLTALTNLVLRGLVPECGRDALFGASLCALRKKDGGLRPIAVGSVFRRLPGRIAARHIADIIGPELRPTQLGVGTPLGCEAAVHAVREFINSDSTSSDTPRVMVKIDVRNAFNTIRRDVILARIHERCPEVYPLAYQAYHLPTPLHIGDQTVLSATGVQQGDPLGPAAFALGVDACARAIRSPLNVWYLDDATIAGPADVVQSDLHSLAKALTELGLQLNPAKCEVAIIDAAPQLAQNAAVDSIRSVLPEITEIPLHSVTLLGAPLQDASLTAAANGAAELIGRLCTRLTHLDRHTGLFFLVHYASAPRLQYLLRSAPLYKVVPALKLVDELVRETLVDITNVNINDQLWEQAKLPFRLGGLGVRSVEDLALPCYISSLHAALPLLRSISPGLLPASGVPPTLQTAIHRFSEVTGTEQLPPASAVSSQRAWDTLSATAIRDKMVNSANQLHRARLVAASQPHTAAWLQAVPVPSLGLHLDEENTGNTCFLNTVVQCLSNTRALHDYILRDGRSSDASMPAAATKGSLMNTFSALIRDMWTSSDETERVLTTAPLKSMIQRLAPRFMGSQQQDAQEFLRYLLQGLHEDVNRVTSRPKPITTDIDDSLSASQKSMEAWKRFLRLENSKFVDLFVGQLKATLRCTVCGHASVTFDPFWDLSLPIPSRSGQVRLQACFDLFTKEEVLDGDEKPTCSKCQKRQKCTRSLSIQKFPRILVVHLKRFSPQERFRGKLNTTVDFSVNGLDLSPYSAGQTPCRYSLYGVANHSGTLLSGHYTAHCRHPYTAEWYEYNDSRVHVMDQRNVNSGKAYVLFFELAGSKHRSGSTHV</sequence>
<dbReference type="CDD" id="cd00066">
    <property type="entry name" value="G-alpha"/>
    <property type="match status" value="1"/>
</dbReference>
<dbReference type="GO" id="GO:0007419">
    <property type="term" value="P:ventral cord development"/>
    <property type="evidence" value="ECO:0007669"/>
    <property type="project" value="UniProtKB-ARBA"/>
</dbReference>
<keyword evidence="6" id="KW-0807">Transducer</keyword>
<dbReference type="SUPFAM" id="SSF47895">
    <property type="entry name" value="Transducin (alpha subunit), insertion domain"/>
    <property type="match status" value="1"/>
</dbReference>
<dbReference type="InterPro" id="IPR043502">
    <property type="entry name" value="DNA/RNA_pol_sf"/>
</dbReference>
<dbReference type="GO" id="GO:0003924">
    <property type="term" value="F:GTPase activity"/>
    <property type="evidence" value="ECO:0007669"/>
    <property type="project" value="InterPro"/>
</dbReference>
<dbReference type="OrthoDB" id="5817230at2759"/>
<dbReference type="GO" id="GO:0008356">
    <property type="term" value="P:asymmetric cell division"/>
    <property type="evidence" value="ECO:0007669"/>
    <property type="project" value="UniProtKB-ARBA"/>
</dbReference>
<dbReference type="GO" id="GO:0071897">
    <property type="term" value="P:DNA biosynthetic process"/>
    <property type="evidence" value="ECO:0007669"/>
    <property type="project" value="UniProtKB-ARBA"/>
</dbReference>
<dbReference type="GO" id="GO:0060857">
    <property type="term" value="P:establishment of glial blood-brain barrier"/>
    <property type="evidence" value="ECO:0007669"/>
    <property type="project" value="UniProtKB-ARBA"/>
</dbReference>
<keyword evidence="12" id="KW-1185">Reference proteome</keyword>
<dbReference type="SMART" id="SM00275">
    <property type="entry name" value="G_alpha"/>
    <property type="match status" value="1"/>
</dbReference>
<dbReference type="AlphaFoldDB" id="A0A6A4X545"/>
<dbReference type="Pfam" id="PF00443">
    <property type="entry name" value="UCH"/>
    <property type="match status" value="1"/>
</dbReference>
<dbReference type="SUPFAM" id="SSF56672">
    <property type="entry name" value="DNA/RNA polymerases"/>
    <property type="match status" value="1"/>
</dbReference>
<dbReference type="GO" id="GO:0005525">
    <property type="term" value="F:GTP binding"/>
    <property type="evidence" value="ECO:0007669"/>
    <property type="project" value="UniProtKB-KW"/>
</dbReference>
<dbReference type="GO" id="GO:0046872">
    <property type="term" value="F:metal ion binding"/>
    <property type="evidence" value="ECO:0007669"/>
    <property type="project" value="UniProtKB-KW"/>
</dbReference>
<dbReference type="GO" id="GO:0007186">
    <property type="term" value="P:G protein-coupled receptor signaling pathway"/>
    <property type="evidence" value="ECO:0007669"/>
    <property type="project" value="InterPro"/>
</dbReference>
<dbReference type="CDD" id="cd02674">
    <property type="entry name" value="Peptidase_C19R"/>
    <property type="match status" value="1"/>
</dbReference>
<evidence type="ECO:0000313" key="12">
    <source>
        <dbReference type="Proteomes" id="UP000440578"/>
    </source>
</evidence>
<name>A0A6A4X545_AMPAM</name>
<dbReference type="GO" id="GO:0004843">
    <property type="term" value="F:cysteine-type deubiquitinase activity"/>
    <property type="evidence" value="ECO:0007669"/>
    <property type="project" value="UniProtKB-EC"/>
</dbReference>
<dbReference type="GO" id="GO:0030866">
    <property type="term" value="P:cortical actin cytoskeleton organization"/>
    <property type="evidence" value="ECO:0007669"/>
    <property type="project" value="UniProtKB-ARBA"/>
</dbReference>
<feature type="domain" description="USP" evidence="9">
    <location>
        <begin position="762"/>
        <end position="1096"/>
    </location>
</feature>
<dbReference type="Gene3D" id="1.10.400.10">
    <property type="entry name" value="GI Alpha 1, domain 2-like"/>
    <property type="match status" value="1"/>
</dbReference>
<dbReference type="GO" id="GO:0031683">
    <property type="term" value="F:G-protein beta/gamma-subunit complex binding"/>
    <property type="evidence" value="ECO:0007669"/>
    <property type="project" value="InterPro"/>
</dbReference>
<evidence type="ECO:0000259" key="10">
    <source>
        <dbReference type="PROSITE" id="PS50878"/>
    </source>
</evidence>
<dbReference type="GO" id="GO:0032291">
    <property type="term" value="P:axon ensheathment in central nervous system"/>
    <property type="evidence" value="ECO:0007669"/>
    <property type="project" value="UniProtKB-ARBA"/>
</dbReference>
<organism evidence="11 12">
    <name type="scientific">Amphibalanus amphitrite</name>
    <name type="common">Striped barnacle</name>
    <name type="synonym">Balanus amphitrite</name>
    <dbReference type="NCBI Taxonomy" id="1232801"/>
    <lineage>
        <taxon>Eukaryota</taxon>
        <taxon>Metazoa</taxon>
        <taxon>Ecdysozoa</taxon>
        <taxon>Arthropoda</taxon>
        <taxon>Crustacea</taxon>
        <taxon>Multicrustacea</taxon>
        <taxon>Cirripedia</taxon>
        <taxon>Thoracica</taxon>
        <taxon>Thoracicalcarea</taxon>
        <taxon>Balanomorpha</taxon>
        <taxon>Balanoidea</taxon>
        <taxon>Balanidae</taxon>
        <taxon>Amphibalaninae</taxon>
        <taxon>Amphibalanus</taxon>
    </lineage>
</organism>
<dbReference type="PANTHER" id="PTHR21646:SF23">
    <property type="entry name" value="UBIQUITIN CARBOXYL-TERMINAL HYDROLASE USP2"/>
    <property type="match status" value="1"/>
</dbReference>
<feature type="domain" description="Reverse transcriptase" evidence="10">
    <location>
        <begin position="294"/>
        <end position="549"/>
    </location>
</feature>
<proteinExistence type="predicted"/>
<dbReference type="InterPro" id="IPR011025">
    <property type="entry name" value="GproteinA_insert"/>
</dbReference>
<dbReference type="InterPro" id="IPR038765">
    <property type="entry name" value="Papain-like_cys_pep_sf"/>
</dbReference>
<evidence type="ECO:0000256" key="4">
    <source>
        <dbReference type="ARBA" id="ARBA00022741"/>
    </source>
</evidence>
<evidence type="ECO:0000256" key="8">
    <source>
        <dbReference type="PIRSR" id="PIRSR601019-2"/>
    </source>
</evidence>
<dbReference type="SUPFAM" id="SSF54001">
    <property type="entry name" value="Cysteine proteinases"/>
    <property type="match status" value="1"/>
</dbReference>
<keyword evidence="11" id="KW-0378">Hydrolase</keyword>
<keyword evidence="8" id="KW-0460">Magnesium</keyword>
<feature type="binding site" evidence="8">
    <location>
        <position position="47"/>
    </location>
    <ligand>
        <name>Mg(2+)</name>
        <dbReference type="ChEBI" id="CHEBI:18420"/>
    </ligand>
</feature>
<feature type="binding site" evidence="7">
    <location>
        <begin position="175"/>
        <end position="181"/>
    </location>
    <ligand>
        <name>GTP</name>
        <dbReference type="ChEBI" id="CHEBI:37565"/>
    </ligand>
</feature>
<accession>A0A6A4X545</accession>
<evidence type="ECO:0000256" key="1">
    <source>
        <dbReference type="ARBA" id="ARBA00000707"/>
    </source>
</evidence>
<dbReference type="PANTHER" id="PTHR21646">
    <property type="entry name" value="UBIQUITIN CARBOXYL-TERMINAL HYDROLASE"/>
    <property type="match status" value="1"/>
</dbReference>
<keyword evidence="5 7" id="KW-0342">GTP-binding</keyword>
<gene>
    <name evidence="11" type="primary">GNAI_2</name>
    <name evidence="11" type="ORF">FJT64_018937</name>
</gene>
<evidence type="ECO:0000256" key="2">
    <source>
        <dbReference type="ARBA" id="ARBA00012759"/>
    </source>
</evidence>
<dbReference type="Pfam" id="PF00503">
    <property type="entry name" value="G-alpha"/>
    <property type="match status" value="1"/>
</dbReference>
<dbReference type="PROSITE" id="PS00973">
    <property type="entry name" value="USP_2"/>
    <property type="match status" value="1"/>
</dbReference>
<comment type="catalytic activity">
    <reaction evidence="1">
        <text>Thiol-dependent hydrolysis of ester, thioester, amide, peptide and isopeptide bonds formed by the C-terminal Gly of ubiquitin (a 76-residue protein attached to proteins as an intracellular targeting signal).</text>
        <dbReference type="EC" id="3.4.19.12"/>
    </reaction>
</comment>
<reference evidence="11 12" key="1">
    <citation type="submission" date="2019-07" db="EMBL/GenBank/DDBJ databases">
        <title>Draft genome assembly of a fouling barnacle, Amphibalanus amphitrite (Darwin, 1854): The first reference genome for Thecostraca.</title>
        <authorList>
            <person name="Kim W."/>
        </authorList>
    </citation>
    <scope>NUCLEOTIDE SEQUENCE [LARGE SCALE GENOMIC DNA]</scope>
    <source>
        <strain evidence="11">SNU_AA5</strain>
        <tissue evidence="11">Soma without cirri and trophi</tissue>
    </source>
</reference>
<protein>
    <recommendedName>
        <fullName evidence="2">ubiquitinyl hydrolase 1</fullName>
        <ecNumber evidence="2">3.4.19.12</ecNumber>
    </recommendedName>
</protein>
<dbReference type="InterPro" id="IPR018200">
    <property type="entry name" value="USP_CS"/>
</dbReference>
<dbReference type="InterPro" id="IPR001019">
    <property type="entry name" value="Gprotein_alpha_su"/>
</dbReference>
<dbReference type="PROSITE" id="PS50878">
    <property type="entry name" value="RT_POL"/>
    <property type="match status" value="1"/>
</dbReference>
<dbReference type="InterPro" id="IPR000477">
    <property type="entry name" value="RT_dom"/>
</dbReference>
<dbReference type="FunFam" id="3.40.50.300:FF:000720">
    <property type="entry name" value="Guanine nucleotide-binding protein G(k) subunit alpha"/>
    <property type="match status" value="1"/>
</dbReference>
<dbReference type="PROSITE" id="PS50235">
    <property type="entry name" value="USP_3"/>
    <property type="match status" value="1"/>
</dbReference>
<dbReference type="EMBL" id="VIIS01000354">
    <property type="protein sequence ID" value="KAF0310028.1"/>
    <property type="molecule type" value="Genomic_DNA"/>
</dbReference>
<comment type="caution">
    <text evidence="11">The sequence shown here is derived from an EMBL/GenBank/DDBJ whole genome shotgun (WGS) entry which is preliminary data.</text>
</comment>
<dbReference type="GO" id="GO:0019722">
    <property type="term" value="P:calcium-mediated signaling"/>
    <property type="evidence" value="ECO:0007669"/>
    <property type="project" value="UniProtKB-ARBA"/>
</dbReference>
<evidence type="ECO:0000256" key="7">
    <source>
        <dbReference type="PIRSR" id="PIRSR601019-1"/>
    </source>
</evidence>
<keyword evidence="3 8" id="KW-0479">Metal-binding</keyword>
<feature type="binding site" evidence="8">
    <location>
        <position position="181"/>
    </location>
    <ligand>
        <name>Mg(2+)</name>
        <dbReference type="ChEBI" id="CHEBI:18420"/>
    </ligand>
</feature>
<dbReference type="FunFam" id="3.90.70.10:FF:000083">
    <property type="entry name" value="Uncharacterized protein, isoform B"/>
    <property type="match status" value="1"/>
</dbReference>
<feature type="binding site" evidence="7">
    <location>
        <begin position="43"/>
        <end position="48"/>
    </location>
    <ligand>
        <name>GTP</name>
        <dbReference type="ChEBI" id="CHEBI:37565"/>
    </ligand>
</feature>
<dbReference type="InterPro" id="IPR028889">
    <property type="entry name" value="USP"/>
</dbReference>
<evidence type="ECO:0000256" key="6">
    <source>
        <dbReference type="ARBA" id="ARBA00023224"/>
    </source>
</evidence>
<evidence type="ECO:0000313" key="11">
    <source>
        <dbReference type="EMBL" id="KAF0310028.1"/>
    </source>
</evidence>
<evidence type="ECO:0000256" key="3">
    <source>
        <dbReference type="ARBA" id="ARBA00022723"/>
    </source>
</evidence>
<dbReference type="SUPFAM" id="SSF52540">
    <property type="entry name" value="P-loop containing nucleoside triphosphate hydrolases"/>
    <property type="match status" value="1"/>
</dbReference>
<dbReference type="Proteomes" id="UP000440578">
    <property type="component" value="Unassembled WGS sequence"/>
</dbReference>
<keyword evidence="4 7" id="KW-0547">Nucleotide-binding</keyword>
<evidence type="ECO:0000256" key="5">
    <source>
        <dbReference type="ARBA" id="ARBA00023134"/>
    </source>
</evidence>
<dbReference type="EC" id="3.4.19.12" evidence="2"/>
<dbReference type="InterPro" id="IPR027417">
    <property type="entry name" value="P-loop_NTPase"/>
</dbReference>